<dbReference type="STRING" id="1365484.W6QLT5"/>
<dbReference type="PANTHER" id="PTHR16631:SF14">
    <property type="entry name" value="FAMILY 17 GLUCOSIDASE SCW10-RELATED"/>
    <property type="match status" value="1"/>
</dbReference>
<dbReference type="PANTHER" id="PTHR16631">
    <property type="entry name" value="GLUCAN 1,3-BETA-GLUCOSIDASE"/>
    <property type="match status" value="1"/>
</dbReference>
<comment type="similarity">
    <text evidence="2">Belongs to the glycosyl hydrolase 17 family.</text>
</comment>
<dbReference type="PROSITE" id="PS51257">
    <property type="entry name" value="PROKAR_LIPOPROTEIN"/>
    <property type="match status" value="1"/>
</dbReference>
<evidence type="ECO:0000256" key="4">
    <source>
        <dbReference type="SAM" id="MobiDB-lite"/>
    </source>
</evidence>
<protein>
    <submittedName>
        <fullName evidence="6">Glycoside hydrolase, family 17</fullName>
    </submittedName>
</protein>
<accession>W6QLT5</accession>
<dbReference type="GO" id="GO:0005576">
    <property type="term" value="C:extracellular region"/>
    <property type="evidence" value="ECO:0007669"/>
    <property type="project" value="TreeGrafter"/>
</dbReference>
<dbReference type="InterPro" id="IPR050732">
    <property type="entry name" value="Beta-glucan_modifiers"/>
</dbReference>
<dbReference type="GO" id="GO:0009986">
    <property type="term" value="C:cell surface"/>
    <property type="evidence" value="ECO:0007669"/>
    <property type="project" value="TreeGrafter"/>
</dbReference>
<organism evidence="6 7">
    <name type="scientific">Penicillium roqueforti (strain FM164)</name>
    <dbReference type="NCBI Taxonomy" id="1365484"/>
    <lineage>
        <taxon>Eukaryota</taxon>
        <taxon>Fungi</taxon>
        <taxon>Dikarya</taxon>
        <taxon>Ascomycota</taxon>
        <taxon>Pezizomycotina</taxon>
        <taxon>Eurotiomycetes</taxon>
        <taxon>Eurotiomycetidae</taxon>
        <taxon>Eurotiales</taxon>
        <taxon>Aspergillaceae</taxon>
        <taxon>Penicillium</taxon>
    </lineage>
</organism>
<feature type="region of interest" description="Disordered" evidence="4">
    <location>
        <begin position="68"/>
        <end position="128"/>
    </location>
</feature>
<feature type="signal peptide" evidence="5">
    <location>
        <begin position="1"/>
        <end position="19"/>
    </location>
</feature>
<dbReference type="GO" id="GO:0042973">
    <property type="term" value="F:glucan endo-1,3-beta-D-glucosidase activity"/>
    <property type="evidence" value="ECO:0007669"/>
    <property type="project" value="TreeGrafter"/>
</dbReference>
<dbReference type="OMA" id="KRTMITE"/>
<gene>
    <name evidence="6" type="ORF">PROQFM164_S05g000784</name>
</gene>
<proteinExistence type="inferred from homology"/>
<sequence>MKRLTQSLVGLLLACGVCAEAGADKQPRANLAQPAYTKEVVVWVNEKGETISTETHYVQALTSALQENQPSISTPDTNGAPPHALSKNSNDHPVPAKGKPKNLPHHPHKHPKPAVSHSHQNQHPNANFGISYSPYKADRTCKNQEEVNQDLDRISSYSFIRIYGTDCDQTKTVTTAARRHNMQVFAGIYDLTNFPSSLDAFSEAITDPNGKKDWSIFHTIAVGNELVNGGTNSATDVAAAVQTARSILRAQGYTGPVVTVDTFSVHLDHPELCHVSDYCAANCHAFFDATQQPAGAGAYALEQARSISAGAGGKRTMITESGWPHAGDANGGAVPSKENQLAAVESLRRSFEKRRGDLVLFTAFDDLWKDDNMYTFNAEKFWGIHGGL</sequence>
<feature type="compositionally biased region" description="Basic residues" evidence="4">
    <location>
        <begin position="98"/>
        <end position="112"/>
    </location>
</feature>
<evidence type="ECO:0000313" key="7">
    <source>
        <dbReference type="Proteomes" id="UP000030686"/>
    </source>
</evidence>
<evidence type="ECO:0000313" key="6">
    <source>
        <dbReference type="EMBL" id="CDM36951.1"/>
    </source>
</evidence>
<evidence type="ECO:0000256" key="5">
    <source>
        <dbReference type="SAM" id="SignalP"/>
    </source>
</evidence>
<dbReference type="GO" id="GO:0071555">
    <property type="term" value="P:cell wall organization"/>
    <property type="evidence" value="ECO:0007669"/>
    <property type="project" value="TreeGrafter"/>
</dbReference>
<evidence type="ECO:0000256" key="3">
    <source>
        <dbReference type="ARBA" id="ARBA00022801"/>
    </source>
</evidence>
<evidence type="ECO:0000256" key="2">
    <source>
        <dbReference type="ARBA" id="ARBA00008773"/>
    </source>
</evidence>
<reference evidence="6" key="1">
    <citation type="journal article" date="2014" name="Nat. Commun.">
        <title>Multiple recent horizontal transfers of a large genomic region in cheese making fungi.</title>
        <authorList>
            <person name="Cheeseman K."/>
            <person name="Ropars J."/>
            <person name="Renault P."/>
            <person name="Dupont J."/>
            <person name="Gouzy J."/>
            <person name="Branca A."/>
            <person name="Abraham A.L."/>
            <person name="Ceppi M."/>
            <person name="Conseiller E."/>
            <person name="Debuchy R."/>
            <person name="Malagnac F."/>
            <person name="Goarin A."/>
            <person name="Silar P."/>
            <person name="Lacoste S."/>
            <person name="Sallet E."/>
            <person name="Bensimon A."/>
            <person name="Giraud T."/>
            <person name="Brygoo Y."/>
        </authorList>
    </citation>
    <scope>NUCLEOTIDE SEQUENCE [LARGE SCALE GENOMIC DNA]</scope>
    <source>
        <strain evidence="6">FM164</strain>
    </source>
</reference>
<keyword evidence="3 6" id="KW-0378">Hydrolase</keyword>
<dbReference type="SUPFAM" id="SSF51445">
    <property type="entry name" value="(Trans)glycosidases"/>
    <property type="match status" value="1"/>
</dbReference>
<dbReference type="GO" id="GO:0009277">
    <property type="term" value="C:fungal-type cell wall"/>
    <property type="evidence" value="ECO:0007669"/>
    <property type="project" value="TreeGrafter"/>
</dbReference>
<comment type="subcellular location">
    <subcellularLocation>
        <location evidence="1">Cell envelope</location>
    </subcellularLocation>
</comment>
<dbReference type="AlphaFoldDB" id="W6QLT5"/>
<feature type="compositionally biased region" description="Polar residues" evidence="4">
    <location>
        <begin position="68"/>
        <end position="77"/>
    </location>
</feature>
<dbReference type="Proteomes" id="UP000030686">
    <property type="component" value="Unassembled WGS sequence"/>
</dbReference>
<feature type="compositionally biased region" description="Polar residues" evidence="4">
    <location>
        <begin position="117"/>
        <end position="128"/>
    </location>
</feature>
<keyword evidence="5" id="KW-0732">Signal</keyword>
<dbReference type="InterPro" id="IPR017853">
    <property type="entry name" value="GH"/>
</dbReference>
<evidence type="ECO:0000256" key="1">
    <source>
        <dbReference type="ARBA" id="ARBA00004196"/>
    </source>
</evidence>
<name>W6QLT5_PENRF</name>
<feature type="chain" id="PRO_5004879937" evidence="5">
    <location>
        <begin position="20"/>
        <end position="388"/>
    </location>
</feature>
<keyword evidence="7" id="KW-1185">Reference proteome</keyword>
<dbReference type="OrthoDB" id="941679at2759"/>
<dbReference type="Gene3D" id="3.20.20.80">
    <property type="entry name" value="Glycosidases"/>
    <property type="match status" value="2"/>
</dbReference>
<dbReference type="EMBL" id="HG792019">
    <property type="protein sequence ID" value="CDM36951.1"/>
    <property type="molecule type" value="Genomic_DNA"/>
</dbReference>